<dbReference type="AlphaFoldDB" id="A0A814V0S1"/>
<dbReference type="EMBL" id="CAJNOE010000380">
    <property type="protein sequence ID" value="CAF1184794.1"/>
    <property type="molecule type" value="Genomic_DNA"/>
</dbReference>
<feature type="coiled-coil region" evidence="1">
    <location>
        <begin position="494"/>
        <end position="521"/>
    </location>
</feature>
<feature type="region of interest" description="Disordered" evidence="2">
    <location>
        <begin position="193"/>
        <end position="217"/>
    </location>
</feature>
<protein>
    <submittedName>
        <fullName evidence="3">Uncharacterized protein</fullName>
    </submittedName>
</protein>
<dbReference type="Proteomes" id="UP000663860">
    <property type="component" value="Unassembled WGS sequence"/>
</dbReference>
<feature type="region of interest" description="Disordered" evidence="2">
    <location>
        <begin position="770"/>
        <end position="796"/>
    </location>
</feature>
<sequence>MLCNNVQNCFILTDNSIFELMELKDKLLFENLPRNVLLRITLVLSRFYRIYSQTQISIYELIHLVQLNSDSFQMKYFLLKRLYDSNETKTNMFDIALKKIISMEDNLEQYEQQKCIDNWEKMYIRLALPKSNIRKWKFQIETFREKAILGYEHVIEWLHTGVSRVASAAEIPCIEESIKDEDIDQEEIFIQEIDGDERPQTNHGSDYGEEDGSFLSSAGTHNTEQIQQEPMVITSDIELQVQPDLDDQQTSTKDIFSTKSLILRIYRPIGIFKSKFQCIVYALGQKYVTKEFSFNSSNSLTNENTKSRGRLTGSRMRLGETSMVSNDIDVHTIDKQQNDEFILPFSNIRLPFQNNMDSNTIKIDILGDNELFGSLRLTSEDLRMLDLPILNSQTSSPLITVDDNTSIKSTSYVFDQSSNEIYRSWMSHTPQTFPIYNDEDESIAKLPLIMFWYNKIENTHATKCTMTNQILGTQTYMKVPTVTNNKQNRSKPINNNVEILKETYENEIDKIHEKYQAEIDRLKRLINANLSYQSDENVSNIVQEGGGLRINIRRQQYPKPDVITKHEEILLSRKNSPKNFLERNQMYSQQSLIHRHQLTAKMERETALANERQLKIQHRLNSAHQNNAYDDLCLPAVFMPTHSGHVFNPRAYQYFHPIGKLYDSNETKTNMFDIALKKIISMEDNLEQYEQQKCIDNWEKMYIRLALPKSNIRKWKFQIETFQEKAILGYEHVIEWLHTGVSRVASPAEIPCIEESIKDEDIDQEEIFIQEIDDDERPQTNHGSDYGEADDSFLSSAGTHNTEQIQQEPMVITSNIELQIQPDLDDQQTSTKDIFSTKSLILRIYRPIGIFKNKFQCIVYAQGQKYVTKEFNFNTSNSLTNENTKSRGRLTGSRMRLGETSIVSNDIDVHTIDKQQNDEFLLPFSNIRLPFQNNMDSNVIKIDILGDNELFGSLILSSEDLRMLDLPVLNSQTSSPLITVDDSTSIKSTSYVFDQSSNEIYRSWMSHTPQTFPIYNDEDESIARLPLIMFWYNKIENTHATKCTMTNQILGTQTYLKIPTVTNNNNKQNRSKPINNNIEILKATYENEIDKIHEKYQAEIDRLKRLINANLSYQSDENVSNIVQEGGGLRINIRRQQHPKPEVITKHEEILLSRKNSPKNFLERNQMYSQQSLIHRHQLTAKMERETALANERQLKIQHRLGSAHQNNAYDDLCLPAVFMPTHSGHVFNPRAYQYFHPIGK</sequence>
<reference evidence="3" key="1">
    <citation type="submission" date="2021-02" db="EMBL/GenBank/DDBJ databases">
        <authorList>
            <person name="Nowell W R."/>
        </authorList>
    </citation>
    <scope>NUCLEOTIDE SEQUENCE</scope>
</reference>
<accession>A0A814V0S1</accession>
<evidence type="ECO:0000313" key="3">
    <source>
        <dbReference type="EMBL" id="CAF1184794.1"/>
    </source>
</evidence>
<evidence type="ECO:0000256" key="1">
    <source>
        <dbReference type="SAM" id="Coils"/>
    </source>
</evidence>
<organism evidence="3 4">
    <name type="scientific">Adineta steineri</name>
    <dbReference type="NCBI Taxonomy" id="433720"/>
    <lineage>
        <taxon>Eukaryota</taxon>
        <taxon>Metazoa</taxon>
        <taxon>Spiralia</taxon>
        <taxon>Gnathifera</taxon>
        <taxon>Rotifera</taxon>
        <taxon>Eurotatoria</taxon>
        <taxon>Bdelloidea</taxon>
        <taxon>Adinetida</taxon>
        <taxon>Adinetidae</taxon>
        <taxon>Adineta</taxon>
    </lineage>
</organism>
<feature type="coiled-coil region" evidence="1">
    <location>
        <begin position="1075"/>
        <end position="1102"/>
    </location>
</feature>
<gene>
    <name evidence="3" type="ORF">IZO911_LOCUS27679</name>
</gene>
<name>A0A814V0S1_9BILA</name>
<evidence type="ECO:0000256" key="2">
    <source>
        <dbReference type="SAM" id="MobiDB-lite"/>
    </source>
</evidence>
<proteinExistence type="predicted"/>
<keyword evidence="1" id="KW-0175">Coiled coil</keyword>
<comment type="caution">
    <text evidence="3">The sequence shown here is derived from an EMBL/GenBank/DDBJ whole genome shotgun (WGS) entry which is preliminary data.</text>
</comment>
<evidence type="ECO:0000313" key="4">
    <source>
        <dbReference type="Proteomes" id="UP000663860"/>
    </source>
</evidence>